<protein>
    <recommendedName>
        <fullName evidence="4">Pal1-domain-containing protein</fullName>
    </recommendedName>
</protein>
<gene>
    <name evidence="2" type="ORF">K504DRAFT_403128</name>
</gene>
<feature type="compositionally biased region" description="Polar residues" evidence="1">
    <location>
        <begin position="66"/>
        <end position="89"/>
    </location>
</feature>
<accession>A0A6G1KG19</accession>
<feature type="compositionally biased region" description="Polar residues" evidence="1">
    <location>
        <begin position="19"/>
        <end position="30"/>
    </location>
</feature>
<dbReference type="AlphaFoldDB" id="A0A6G1KG19"/>
<evidence type="ECO:0000313" key="3">
    <source>
        <dbReference type="Proteomes" id="UP000799428"/>
    </source>
</evidence>
<evidence type="ECO:0008006" key="4">
    <source>
        <dbReference type="Google" id="ProtNLM"/>
    </source>
</evidence>
<feature type="compositionally biased region" description="Acidic residues" evidence="1">
    <location>
        <begin position="288"/>
        <end position="298"/>
    </location>
</feature>
<feature type="compositionally biased region" description="Low complexity" evidence="1">
    <location>
        <begin position="315"/>
        <end position="332"/>
    </location>
</feature>
<keyword evidence="3" id="KW-1185">Reference proteome</keyword>
<dbReference type="EMBL" id="MU005767">
    <property type="protein sequence ID" value="KAF2711774.1"/>
    <property type="molecule type" value="Genomic_DNA"/>
</dbReference>
<reference evidence="2" key="1">
    <citation type="journal article" date="2020" name="Stud. Mycol.">
        <title>101 Dothideomycetes genomes: a test case for predicting lifestyles and emergence of pathogens.</title>
        <authorList>
            <person name="Haridas S."/>
            <person name="Albert R."/>
            <person name="Binder M."/>
            <person name="Bloem J."/>
            <person name="Labutti K."/>
            <person name="Salamov A."/>
            <person name="Andreopoulos B."/>
            <person name="Baker S."/>
            <person name="Barry K."/>
            <person name="Bills G."/>
            <person name="Bluhm B."/>
            <person name="Cannon C."/>
            <person name="Castanera R."/>
            <person name="Culley D."/>
            <person name="Daum C."/>
            <person name="Ezra D."/>
            <person name="Gonzalez J."/>
            <person name="Henrissat B."/>
            <person name="Kuo A."/>
            <person name="Liang C."/>
            <person name="Lipzen A."/>
            <person name="Lutzoni F."/>
            <person name="Magnuson J."/>
            <person name="Mondo S."/>
            <person name="Nolan M."/>
            <person name="Ohm R."/>
            <person name="Pangilinan J."/>
            <person name="Park H.-J."/>
            <person name="Ramirez L."/>
            <person name="Alfaro M."/>
            <person name="Sun H."/>
            <person name="Tritt A."/>
            <person name="Yoshinaga Y."/>
            <person name="Zwiers L.-H."/>
            <person name="Turgeon B."/>
            <person name="Goodwin S."/>
            <person name="Spatafora J."/>
            <person name="Crous P."/>
            <person name="Grigoriev I."/>
        </authorList>
    </citation>
    <scope>NUCLEOTIDE SEQUENCE</scope>
    <source>
        <strain evidence="2">CBS 279.74</strain>
    </source>
</reference>
<sequence>MARIDSGFGASSFEKSTDTDPSSLHGSNTAPTRPRRSRNIPSNPTSIPQSTDMPSKHPASEKRSSAGRQSTTEPRRPSLTSSSENSATKCRSRGHGSKLSSHRTSCTLIDPSRPTRHYRIKSSQSISTANRGDIDDVLALHFRSCSLFENPSYYSPQPSPVISGYPGAGPRTSMGSRHAPASGLLHQERSDYIGYDFHANCNNNSPIEQKQEEEAFTPPEQANTTMHWMSPSTRRQQYEKIDKANSGLRGFVSRIVPRCVSGPPAPKFYEKDQSDAGSVRRYRISNEEEHEEEGDEDLEKSVSIDRPLQVRKTRPTTATAKSSSSLKKWACF</sequence>
<evidence type="ECO:0000256" key="1">
    <source>
        <dbReference type="SAM" id="MobiDB-lite"/>
    </source>
</evidence>
<organism evidence="2 3">
    <name type="scientific">Pleomassaria siparia CBS 279.74</name>
    <dbReference type="NCBI Taxonomy" id="1314801"/>
    <lineage>
        <taxon>Eukaryota</taxon>
        <taxon>Fungi</taxon>
        <taxon>Dikarya</taxon>
        <taxon>Ascomycota</taxon>
        <taxon>Pezizomycotina</taxon>
        <taxon>Dothideomycetes</taxon>
        <taxon>Pleosporomycetidae</taxon>
        <taxon>Pleosporales</taxon>
        <taxon>Pleomassariaceae</taxon>
        <taxon>Pleomassaria</taxon>
    </lineage>
</organism>
<dbReference type="Proteomes" id="UP000799428">
    <property type="component" value="Unassembled WGS sequence"/>
</dbReference>
<dbReference type="OrthoDB" id="5366332at2759"/>
<proteinExistence type="predicted"/>
<feature type="region of interest" description="Disordered" evidence="1">
    <location>
        <begin position="262"/>
        <end position="332"/>
    </location>
</feature>
<name>A0A6G1KG19_9PLEO</name>
<feature type="compositionally biased region" description="Basic and acidic residues" evidence="1">
    <location>
        <begin position="54"/>
        <end position="64"/>
    </location>
</feature>
<feature type="compositionally biased region" description="Polar residues" evidence="1">
    <location>
        <begin position="98"/>
        <end position="107"/>
    </location>
</feature>
<feature type="region of interest" description="Disordered" evidence="1">
    <location>
        <begin position="1"/>
        <end position="127"/>
    </location>
</feature>
<evidence type="ECO:0000313" key="2">
    <source>
        <dbReference type="EMBL" id="KAF2711774.1"/>
    </source>
</evidence>